<dbReference type="Pfam" id="PF13305">
    <property type="entry name" value="TetR_C_33"/>
    <property type="match status" value="1"/>
</dbReference>
<dbReference type="InterPro" id="IPR001647">
    <property type="entry name" value="HTH_TetR"/>
</dbReference>
<accession>A0A0W8FLU8</accession>
<proteinExistence type="predicted"/>
<dbReference type="GO" id="GO:0000976">
    <property type="term" value="F:transcription cis-regulatory region binding"/>
    <property type="evidence" value="ECO:0007669"/>
    <property type="project" value="TreeGrafter"/>
</dbReference>
<protein>
    <submittedName>
        <fullName evidence="5">Transcriptional regulator, tetr family</fullName>
    </submittedName>
</protein>
<name>A0A0W8FLU8_9ZZZZ</name>
<keyword evidence="2" id="KW-0238">DNA-binding</keyword>
<comment type="caution">
    <text evidence="5">The sequence shown here is derived from an EMBL/GenBank/DDBJ whole genome shotgun (WGS) entry which is preliminary data.</text>
</comment>
<dbReference type="Gene3D" id="1.10.357.10">
    <property type="entry name" value="Tetracycline Repressor, domain 2"/>
    <property type="match status" value="1"/>
</dbReference>
<evidence type="ECO:0000256" key="3">
    <source>
        <dbReference type="ARBA" id="ARBA00023163"/>
    </source>
</evidence>
<evidence type="ECO:0000313" key="5">
    <source>
        <dbReference type="EMBL" id="KUG21885.1"/>
    </source>
</evidence>
<evidence type="ECO:0000259" key="4">
    <source>
        <dbReference type="PROSITE" id="PS50977"/>
    </source>
</evidence>
<dbReference type="InterPro" id="IPR050109">
    <property type="entry name" value="HTH-type_TetR-like_transc_reg"/>
</dbReference>
<dbReference type="InterPro" id="IPR009057">
    <property type="entry name" value="Homeodomain-like_sf"/>
</dbReference>
<reference evidence="5" key="1">
    <citation type="journal article" date="2015" name="Proc. Natl. Acad. Sci. U.S.A.">
        <title>Networks of energetic and metabolic interactions define dynamics in microbial communities.</title>
        <authorList>
            <person name="Embree M."/>
            <person name="Liu J.K."/>
            <person name="Al-Bassam M.M."/>
            <person name="Zengler K."/>
        </authorList>
    </citation>
    <scope>NUCLEOTIDE SEQUENCE</scope>
</reference>
<organism evidence="5">
    <name type="scientific">hydrocarbon metagenome</name>
    <dbReference type="NCBI Taxonomy" id="938273"/>
    <lineage>
        <taxon>unclassified sequences</taxon>
        <taxon>metagenomes</taxon>
        <taxon>ecological metagenomes</taxon>
    </lineage>
</organism>
<dbReference type="InterPro" id="IPR036271">
    <property type="entry name" value="Tet_transcr_reg_TetR-rel_C_sf"/>
</dbReference>
<dbReference type="PANTHER" id="PTHR30055">
    <property type="entry name" value="HTH-TYPE TRANSCRIPTIONAL REGULATOR RUTR"/>
    <property type="match status" value="1"/>
</dbReference>
<dbReference type="InterPro" id="IPR025996">
    <property type="entry name" value="MT1864/Rv1816-like_C"/>
</dbReference>
<dbReference type="SUPFAM" id="SSF46689">
    <property type="entry name" value="Homeodomain-like"/>
    <property type="match status" value="1"/>
</dbReference>
<dbReference type="PRINTS" id="PR00455">
    <property type="entry name" value="HTHTETR"/>
</dbReference>
<dbReference type="AlphaFoldDB" id="A0A0W8FLU8"/>
<sequence length="235" mass="27409">MPRTSRTPEQIDAFRQKILDAALFLIIEHGFSELSMRKIASRLSVTATTIYNYYASREELYFFIRIKGFELLYESQVKAYEAHDNPYDIFCAVIEEYLRFGTLYPDYYEVMFTNRGVPKFLDCIGTPLEQVAGREKETSIQPFLFTARKIAEHLNISETEARYLTIKLWTELNGIVSLLNSRLLREVEENTNDLVKRLIADICERYHQLIIEKSFKKNSSQKGGTDNAKSQRMRG</sequence>
<evidence type="ECO:0000256" key="1">
    <source>
        <dbReference type="ARBA" id="ARBA00023015"/>
    </source>
</evidence>
<keyword evidence="3" id="KW-0804">Transcription</keyword>
<keyword evidence="1" id="KW-0805">Transcription regulation</keyword>
<dbReference type="Gene3D" id="1.10.10.60">
    <property type="entry name" value="Homeodomain-like"/>
    <property type="match status" value="1"/>
</dbReference>
<dbReference type="PROSITE" id="PS50977">
    <property type="entry name" value="HTH_TETR_2"/>
    <property type="match status" value="1"/>
</dbReference>
<dbReference type="EMBL" id="LNQE01001013">
    <property type="protein sequence ID" value="KUG21885.1"/>
    <property type="molecule type" value="Genomic_DNA"/>
</dbReference>
<evidence type="ECO:0000256" key="2">
    <source>
        <dbReference type="ARBA" id="ARBA00023125"/>
    </source>
</evidence>
<dbReference type="Pfam" id="PF00440">
    <property type="entry name" value="TetR_N"/>
    <property type="match status" value="1"/>
</dbReference>
<feature type="domain" description="HTH tetR-type" evidence="4">
    <location>
        <begin position="12"/>
        <end position="72"/>
    </location>
</feature>
<dbReference type="GO" id="GO:0003700">
    <property type="term" value="F:DNA-binding transcription factor activity"/>
    <property type="evidence" value="ECO:0007669"/>
    <property type="project" value="TreeGrafter"/>
</dbReference>
<dbReference type="PANTHER" id="PTHR30055:SF234">
    <property type="entry name" value="HTH-TYPE TRANSCRIPTIONAL REGULATOR BETI"/>
    <property type="match status" value="1"/>
</dbReference>
<dbReference type="SUPFAM" id="SSF48498">
    <property type="entry name" value="Tetracyclin repressor-like, C-terminal domain"/>
    <property type="match status" value="1"/>
</dbReference>
<gene>
    <name evidence="5" type="ORF">ASZ90_008354</name>
</gene>